<comment type="catalytic activity">
    <reaction evidence="7 8">
        <text>RNA(n) + a ribonucleoside 5'-triphosphate = RNA(n+1) + diphosphate</text>
        <dbReference type="Rhea" id="RHEA:21248"/>
        <dbReference type="Rhea" id="RHEA-COMP:14527"/>
        <dbReference type="Rhea" id="RHEA-COMP:17342"/>
        <dbReference type="ChEBI" id="CHEBI:33019"/>
        <dbReference type="ChEBI" id="CHEBI:61557"/>
        <dbReference type="ChEBI" id="CHEBI:140395"/>
        <dbReference type="EC" id="2.7.7.6"/>
    </reaction>
</comment>
<dbReference type="EMBL" id="QNGE01001418">
    <property type="protein sequence ID" value="KAA3677621.1"/>
    <property type="molecule type" value="Genomic_DNA"/>
</dbReference>
<dbReference type="Proteomes" id="UP000324629">
    <property type="component" value="Unassembled WGS sequence"/>
</dbReference>
<dbReference type="GO" id="GO:0003899">
    <property type="term" value="F:DNA-directed RNA polymerase activity"/>
    <property type="evidence" value="ECO:0007669"/>
    <property type="project" value="UniProtKB-EC"/>
</dbReference>
<dbReference type="GO" id="GO:0034245">
    <property type="term" value="C:mitochondrial DNA-directed RNA polymerase complex"/>
    <property type="evidence" value="ECO:0007669"/>
    <property type="project" value="TreeGrafter"/>
</dbReference>
<keyword evidence="11" id="KW-1185">Reference proteome</keyword>
<dbReference type="EC" id="2.7.7.6" evidence="2 8"/>
<gene>
    <name evidence="10" type="ORF">DEA37_0003642</name>
</gene>
<dbReference type="PANTHER" id="PTHR10102:SF0">
    <property type="entry name" value="DNA-DIRECTED RNA POLYMERASE, MITOCHONDRIAL"/>
    <property type="match status" value="1"/>
</dbReference>
<dbReference type="GO" id="GO:0006390">
    <property type="term" value="P:mitochondrial transcription"/>
    <property type="evidence" value="ECO:0007669"/>
    <property type="project" value="TreeGrafter"/>
</dbReference>
<dbReference type="Gene3D" id="1.10.1320.10">
    <property type="entry name" value="DNA-directed RNA polymerase, N-terminal domain"/>
    <property type="match status" value="1"/>
</dbReference>
<dbReference type="SMART" id="SM01311">
    <property type="entry name" value="RPOL_N"/>
    <property type="match status" value="1"/>
</dbReference>
<organism evidence="10 11">
    <name type="scientific">Paragonimus westermani</name>
    <dbReference type="NCBI Taxonomy" id="34504"/>
    <lineage>
        <taxon>Eukaryota</taxon>
        <taxon>Metazoa</taxon>
        <taxon>Spiralia</taxon>
        <taxon>Lophotrochozoa</taxon>
        <taxon>Platyhelminthes</taxon>
        <taxon>Trematoda</taxon>
        <taxon>Digenea</taxon>
        <taxon>Plagiorchiida</taxon>
        <taxon>Troglotremata</taxon>
        <taxon>Troglotrematidae</taxon>
        <taxon>Paragonimus</taxon>
    </lineage>
</organism>
<dbReference type="Gene3D" id="1.10.287.280">
    <property type="match status" value="1"/>
</dbReference>
<keyword evidence="6 8" id="KW-0804">Transcription</keyword>
<dbReference type="Pfam" id="PF14700">
    <property type="entry name" value="RPOL_N"/>
    <property type="match status" value="1"/>
</dbReference>
<evidence type="ECO:0000256" key="6">
    <source>
        <dbReference type="ARBA" id="ARBA00023163"/>
    </source>
</evidence>
<evidence type="ECO:0000256" key="8">
    <source>
        <dbReference type="RuleBase" id="RU003805"/>
    </source>
</evidence>
<dbReference type="SUPFAM" id="SSF56672">
    <property type="entry name" value="DNA/RNA polymerases"/>
    <property type="match status" value="3"/>
</dbReference>
<evidence type="ECO:0000256" key="5">
    <source>
        <dbReference type="ARBA" id="ARBA00022695"/>
    </source>
</evidence>
<reference evidence="10 11" key="1">
    <citation type="journal article" date="2019" name="Gigascience">
        <title>Whole-genome sequence of the oriental lung fluke Paragonimus westermani.</title>
        <authorList>
            <person name="Oey H."/>
            <person name="Zakrzewski M."/>
            <person name="Narain K."/>
            <person name="Devi K.R."/>
            <person name="Agatsuma T."/>
            <person name="Nawaratna S."/>
            <person name="Gobert G.N."/>
            <person name="Jones M.K."/>
            <person name="Ragan M.A."/>
            <person name="McManus D.P."/>
            <person name="Krause L."/>
        </authorList>
    </citation>
    <scope>NUCLEOTIDE SEQUENCE [LARGE SCALE GENOMIC DNA]</scope>
    <source>
        <strain evidence="10 11">IND2009</strain>
    </source>
</reference>
<evidence type="ECO:0000259" key="9">
    <source>
        <dbReference type="SMART" id="SM01311"/>
    </source>
</evidence>
<proteinExistence type="inferred from homology"/>
<evidence type="ECO:0000313" key="10">
    <source>
        <dbReference type="EMBL" id="KAA3677621.1"/>
    </source>
</evidence>
<protein>
    <recommendedName>
        <fullName evidence="2 8">DNA-directed RNA polymerase</fullName>
        <ecNumber evidence="2 8">2.7.7.6</ecNumber>
    </recommendedName>
</protein>
<comment type="caution">
    <text evidence="10">The sequence shown here is derived from an EMBL/GenBank/DDBJ whole genome shotgun (WGS) entry which is preliminary data.</text>
</comment>
<feature type="domain" description="DNA-directed RNA polymerase N-terminal" evidence="9">
    <location>
        <begin position="389"/>
        <end position="738"/>
    </location>
</feature>
<evidence type="ECO:0000256" key="7">
    <source>
        <dbReference type="ARBA" id="ARBA00048552"/>
    </source>
</evidence>
<name>A0A5J4NPY6_9TREM</name>
<comment type="similarity">
    <text evidence="1 8">Belongs to the phage and mitochondrial RNA polymerase family.</text>
</comment>
<sequence length="1326" mass="149985">MKVQHLFKRCFLGKIIVASSSQSVKTQTSSIHEIEYRETKETVRSSKSASNFKKVTDLDAYMDWVSIKDVNTKAAYLIYESSSSSVSKSLLSRHSRVLPSCVSYWKSSFPKWQIALEQDDFLLASTPSPSVALSQVLNKIYTFNCKMSTFADVSVAAGEFSQFLRLCNTFRRESRTHKGLQSGTILLETRIYEALARYFATKADWLSMNGLLKRLEQDGIPASPRLYLYAIECLGRLLTMHSDQQTLHFPAAPPPDVGAPLGQFVSHPFLASTNKVERTLVVLLETLVAKAESQGYDLIQELRNLPRQKDTLQHLHAGLVRVWPHLEPGFSFSQRPPVCSISATNSSCSSEWSIVSYPVEKHLETVKHKMRNAFACAVPDTKELLVAFEQQLSLERRGEVRISPVLPLFPSKVAPTTSEAGRTKGPVSDRLKKRLRQALLAEQNSWRSALLIGFKDLLQRLRRSHSRDQVTVYPFLKILPAANYVDLMIKAIDNIARDSALQHLNSYLVSMQLGQRVEDACSLYRMEKMGILDELKHVYTAYAKQFNQTKMVLPQFRHMWQHTLQSRLEQGAVSLNQDWPPWTSMLRGMVGRALYGIIYDRLTFDRLRPALVRHRISEDSTAIESVSQRREQAPVLFEVQAEYDYELRNLVKIHPSLANWYREADYPPLSFHPAELPMLCPPVPWTSLDDAGYLLSRNYATRFMRHSHASSEPALEDDLDFDPASIPSVFDALNCLAACPWRVNEPILDALISVALSGGNRKLSIPETNKFSTPPSVSITKTMTYEQRRAAYREAREAQKQYNETRSLWASELYRLSIANQVRSSYIVPLGQRCRSRFDCVRTRFETWRTRTGLAENSFGQSDWIEKAHLKTSTRVQSVLNSASLIVPVHSLYPSLSLPLSSPVCIHRCSNKERLEFANTIMNEALDSARDPFNGRRWWQEQEEPWQTLACCREIAAALDHPSGPVDYVSHFPVHQDGSCNGLQHYAALGRDQRGAESVNLTDKQYPQDVYGDVVEVVEAQRRVDAAAGVPVAQVLEGFVRRKVIKQSVMTTVYGVTLYGASEQIRRQLRELDDFPAREWIGPAAAYLARLTLASIGAIFTSSTDIQAWFGQIAHHISQHLGSRVSWITPLGLPVTQPYMRLPSSSDHGLDITSSSSPFSPPQPPLGSSALEIASRLYAQGCKPYLSTDQFTELPVPNPIKQKNAFPPNFIHSLDSCHMMLTALHCLREGITFASVHDCFWTHAATVDVMNRICREEFIALHSEPILKNFANYLQNKFAYTSTEIAQMECEMKRAKALAFNELLKRVPKSGTFDLNEVRNSTYFFS</sequence>
<dbReference type="GO" id="GO:0001018">
    <property type="term" value="F:mitochondrial promoter sequence-specific DNA binding"/>
    <property type="evidence" value="ECO:0007669"/>
    <property type="project" value="TreeGrafter"/>
</dbReference>
<dbReference type="InterPro" id="IPR046950">
    <property type="entry name" value="DNA-dir_Rpol_C_phage-type"/>
</dbReference>
<evidence type="ECO:0000256" key="3">
    <source>
        <dbReference type="ARBA" id="ARBA00022478"/>
    </source>
</evidence>
<dbReference type="InterPro" id="IPR037159">
    <property type="entry name" value="RNA_POL_N_sf"/>
</dbReference>
<dbReference type="InterPro" id="IPR029262">
    <property type="entry name" value="RPOL_N"/>
</dbReference>
<comment type="function">
    <text evidence="8">DNA-dependent RNA polymerase catalyzes the transcription of DNA into RNA using the four ribonucleoside triphosphates as substrates.</text>
</comment>
<evidence type="ECO:0000256" key="2">
    <source>
        <dbReference type="ARBA" id="ARBA00012418"/>
    </source>
</evidence>
<accession>A0A5J4NPY6</accession>
<keyword evidence="4 8" id="KW-0808">Transferase</keyword>
<dbReference type="InterPro" id="IPR002092">
    <property type="entry name" value="DNA-dir_Rpol_phage-type"/>
</dbReference>
<keyword evidence="3 8" id="KW-0240">DNA-directed RNA polymerase</keyword>
<dbReference type="Pfam" id="PF00940">
    <property type="entry name" value="RNA_pol"/>
    <property type="match status" value="1"/>
</dbReference>
<dbReference type="Gene3D" id="1.10.150.20">
    <property type="entry name" value="5' to 3' exonuclease, C-terminal subdomain"/>
    <property type="match status" value="1"/>
</dbReference>
<evidence type="ECO:0000313" key="11">
    <source>
        <dbReference type="Proteomes" id="UP000324629"/>
    </source>
</evidence>
<evidence type="ECO:0000256" key="4">
    <source>
        <dbReference type="ARBA" id="ARBA00022679"/>
    </source>
</evidence>
<dbReference type="PANTHER" id="PTHR10102">
    <property type="entry name" value="DNA-DIRECTED RNA POLYMERASE, MITOCHONDRIAL"/>
    <property type="match status" value="1"/>
</dbReference>
<dbReference type="InterPro" id="IPR043502">
    <property type="entry name" value="DNA/RNA_pol_sf"/>
</dbReference>
<dbReference type="PROSITE" id="PS00489">
    <property type="entry name" value="RNA_POL_PHAGE_2"/>
    <property type="match status" value="1"/>
</dbReference>
<dbReference type="PROSITE" id="PS00900">
    <property type="entry name" value="RNA_POL_PHAGE_1"/>
    <property type="match status" value="1"/>
</dbReference>
<evidence type="ECO:0000256" key="1">
    <source>
        <dbReference type="ARBA" id="ARBA00009493"/>
    </source>
</evidence>
<keyword evidence="5 8" id="KW-0548">Nucleotidyltransferase</keyword>